<evidence type="ECO:0000259" key="1">
    <source>
        <dbReference type="Pfam" id="PF04149"/>
    </source>
</evidence>
<keyword evidence="3" id="KW-1185">Reference proteome</keyword>
<accession>A0A5M3W1N0</accession>
<reference evidence="2 3" key="1">
    <citation type="submission" date="2019-10" db="EMBL/GenBank/DDBJ databases">
        <title>Whole genome shotgun sequence of Acrocarpospora corrugata NBRC 13972.</title>
        <authorList>
            <person name="Ichikawa N."/>
            <person name="Kimura A."/>
            <person name="Kitahashi Y."/>
            <person name="Komaki H."/>
            <person name="Oguchi A."/>
        </authorList>
    </citation>
    <scope>NUCLEOTIDE SEQUENCE [LARGE SCALE GENOMIC DNA]</scope>
    <source>
        <strain evidence="2 3">NBRC 13972</strain>
    </source>
</reference>
<dbReference type="AlphaFoldDB" id="A0A5M3W1N0"/>
<dbReference type="Proteomes" id="UP000334990">
    <property type="component" value="Unassembled WGS sequence"/>
</dbReference>
<organism evidence="2 3">
    <name type="scientific">Acrocarpospora corrugata</name>
    <dbReference type="NCBI Taxonomy" id="35763"/>
    <lineage>
        <taxon>Bacteria</taxon>
        <taxon>Bacillati</taxon>
        <taxon>Actinomycetota</taxon>
        <taxon>Actinomycetes</taxon>
        <taxon>Streptosporangiales</taxon>
        <taxon>Streptosporangiaceae</taxon>
        <taxon>Acrocarpospora</taxon>
    </lineage>
</organism>
<evidence type="ECO:0000313" key="3">
    <source>
        <dbReference type="Proteomes" id="UP000334990"/>
    </source>
</evidence>
<dbReference type="RefSeq" id="WP_155338401.1">
    <property type="nucleotide sequence ID" value="NZ_BAAABN010000001.1"/>
</dbReference>
<dbReference type="InterPro" id="IPR007278">
    <property type="entry name" value="DUF397"/>
</dbReference>
<evidence type="ECO:0000313" key="2">
    <source>
        <dbReference type="EMBL" id="GES02150.1"/>
    </source>
</evidence>
<proteinExistence type="predicted"/>
<comment type="caution">
    <text evidence="2">The sequence shown here is derived from an EMBL/GenBank/DDBJ whole genome shotgun (WGS) entry which is preliminary data.</text>
</comment>
<gene>
    <name evidence="2" type="ORF">Acor_42150</name>
</gene>
<dbReference type="OrthoDB" id="3431580at2"/>
<dbReference type="EMBL" id="BLAD01000056">
    <property type="protein sequence ID" value="GES02150.1"/>
    <property type="molecule type" value="Genomic_DNA"/>
</dbReference>
<sequence>MAAASGKRIDWRRSTFSGVNGECVEVAVVDDTVAVRDSKHPGCSPLIFTPGEWVAFLGGVRAGEFDLANWERSEQDYQE</sequence>
<dbReference type="Pfam" id="PF04149">
    <property type="entry name" value="DUF397"/>
    <property type="match status" value="1"/>
</dbReference>
<name>A0A5M3W1N0_9ACTN</name>
<protein>
    <recommendedName>
        <fullName evidence="1">DUF397 domain-containing protein</fullName>
    </recommendedName>
</protein>
<feature type="domain" description="DUF397" evidence="1">
    <location>
        <begin position="10"/>
        <end position="61"/>
    </location>
</feature>